<name>A0ABW4U1Y7_9SPHN</name>
<sequence length="797" mass="81414">AASGMTEAFGKVGTAIGDVLTGLVSYGAEQARLAQEEQDRLKMLDGSTIEGAKARAAVERQYAIRSAADRVSGYATMTNAAKSMFSEHSRIYKGLQAAEMTFRAVQLAMSITSMVQNSAEMAVTVANAAVKASAEGAVGVAKQSQLPFPANIAAMAATAAALVGIGVAILGGGGGSTNTLPKANEGTGTVLGDTDAKSESIQRSIDMLGEINDATLGVSRGMLSSLRSIESSLGGLSTLLVRAGNIDASGGVNEGFKTDAVGSMLSKIPVIGGLLGSLFGSKTTVVASGLYGDSQSVGDILSGGFDASYYSDVEKKKKLFGLTTSTKYSTSLTGADAGIEDQFTLLLRQFYDTIGAAAAPLGQSLAAVQDRLLGFTVDIGKIDLKGLTGTEIQEKLEAVFGAAADGMAEAAIPGLSRFQQVGEGAFETLVRVASTVEQVDAVFQKLGVTSGTMGVDIDMAVAGLFDSVSDFTSAADSYFQAFYSDAEQAAAQTAQMGRAFAGLGVAMPETLAGYRALVDAQDLSTAAGQQMYATLIQLAPAFADLKGSLDGAASAAAIVREREDLQKQLLDLAGDTAAIRAAELAKIDPSNRPLQEQVWAVQDAQEAAKAAEQLRDAWKGVGDSIMDEVKRIRGLTDAAGDNSFASLMGQFNAANSAARAGDMDAAKNLPQLSKSLLDAATLAATSRQELDRVQAETAAMLEATYGAIDGLGGADAVDGAIPAALTAATSDASGSTSPTADLVSEVKALREEVAMLRADTNSGNATIAGNTGRIDRRLEAVTAPNGGEAISVTGVAA</sequence>
<feature type="non-terminal residue" evidence="1">
    <location>
        <position position="1"/>
    </location>
</feature>
<evidence type="ECO:0000313" key="2">
    <source>
        <dbReference type="Proteomes" id="UP001597400"/>
    </source>
</evidence>
<accession>A0ABW4U1Y7</accession>
<dbReference type="EMBL" id="JBHUGS010000005">
    <property type="protein sequence ID" value="MFD1952104.1"/>
    <property type="molecule type" value="Genomic_DNA"/>
</dbReference>
<proteinExistence type="predicted"/>
<dbReference type="Proteomes" id="UP001597400">
    <property type="component" value="Unassembled WGS sequence"/>
</dbReference>
<reference evidence="2" key="1">
    <citation type="journal article" date="2019" name="Int. J. Syst. Evol. Microbiol.">
        <title>The Global Catalogue of Microorganisms (GCM) 10K type strain sequencing project: providing services to taxonomists for standard genome sequencing and annotation.</title>
        <authorList>
            <consortium name="The Broad Institute Genomics Platform"/>
            <consortium name="The Broad Institute Genome Sequencing Center for Infectious Disease"/>
            <person name="Wu L."/>
            <person name="Ma J."/>
        </authorList>
    </citation>
    <scope>NUCLEOTIDE SEQUENCE [LARGE SCALE GENOMIC DNA]</scope>
    <source>
        <strain evidence="2">CGMCC 1.12702</strain>
    </source>
</reference>
<protein>
    <recommendedName>
        <fullName evidence="3">Bacteriophage tail tape measure N-terminal domain-containing protein</fullName>
    </recommendedName>
</protein>
<keyword evidence="2" id="KW-1185">Reference proteome</keyword>
<comment type="caution">
    <text evidence="1">The sequence shown here is derived from an EMBL/GenBank/DDBJ whole genome shotgun (WGS) entry which is preliminary data.</text>
</comment>
<evidence type="ECO:0008006" key="3">
    <source>
        <dbReference type="Google" id="ProtNLM"/>
    </source>
</evidence>
<dbReference type="RefSeq" id="WP_380931163.1">
    <property type="nucleotide sequence ID" value="NZ_JBHUGS010000005.1"/>
</dbReference>
<evidence type="ECO:0000313" key="1">
    <source>
        <dbReference type="EMBL" id="MFD1952104.1"/>
    </source>
</evidence>
<gene>
    <name evidence="1" type="ORF">ACFSGX_15125</name>
</gene>
<organism evidence="1 2">
    <name type="scientific">Sphingomonas arantia</name>
    <dbReference type="NCBI Taxonomy" id="1460676"/>
    <lineage>
        <taxon>Bacteria</taxon>
        <taxon>Pseudomonadati</taxon>
        <taxon>Pseudomonadota</taxon>
        <taxon>Alphaproteobacteria</taxon>
        <taxon>Sphingomonadales</taxon>
        <taxon>Sphingomonadaceae</taxon>
        <taxon>Sphingomonas</taxon>
    </lineage>
</organism>